<evidence type="ECO:0000256" key="1">
    <source>
        <dbReference type="ARBA" id="ARBA00004141"/>
    </source>
</evidence>
<keyword evidence="5 6" id="KW-0472">Membrane</keyword>
<feature type="transmembrane region" description="Helical" evidence="6">
    <location>
        <begin position="7"/>
        <end position="32"/>
    </location>
</feature>
<feature type="transmembrane region" description="Helical" evidence="6">
    <location>
        <begin position="98"/>
        <end position="119"/>
    </location>
</feature>
<dbReference type="InterPro" id="IPR051598">
    <property type="entry name" value="TSUP/Inactive_protease-like"/>
</dbReference>
<dbReference type="InterPro" id="IPR002781">
    <property type="entry name" value="TM_pro_TauE-like"/>
</dbReference>
<name>A0A6M8J2Y6_9ACTN</name>
<keyword evidence="3 6" id="KW-0812">Transmembrane</keyword>
<dbReference type="Proteomes" id="UP000503297">
    <property type="component" value="Chromosome"/>
</dbReference>
<feature type="transmembrane region" description="Helical" evidence="6">
    <location>
        <begin position="192"/>
        <end position="216"/>
    </location>
</feature>
<evidence type="ECO:0000313" key="8">
    <source>
        <dbReference type="Proteomes" id="UP000503297"/>
    </source>
</evidence>
<dbReference type="AlphaFoldDB" id="A0A6M8J2Y6"/>
<evidence type="ECO:0000256" key="6">
    <source>
        <dbReference type="RuleBase" id="RU363041"/>
    </source>
</evidence>
<evidence type="ECO:0000256" key="4">
    <source>
        <dbReference type="ARBA" id="ARBA00022989"/>
    </source>
</evidence>
<keyword evidence="8" id="KW-1185">Reference proteome</keyword>
<sequence length="310" mass="29372">MPALDALGLSALIGLGIGLASGLLGIGGGAFFVPVFRLVFGMSPVASVATSLLAVVPTSLSGMVAHLRGGTCVLGVGLALGAGGALASPLGARLAASSPGWAVMLAASLVVGSSAVATLRKARALRSNASVARSEAAGVRTGREGADAGVGAGANADASAGANAAPAGAVEGSASAGPVAAVGRVSQGPARIACAMGIGALAGLASGYVGVGGGFVMVPLMVWLLGVPVGLAPGTSLVAVVILAVPGVAQHALAGNVDFVAGAAMVVGTIPGAQLGARLSWRMPAHALALAFGCVMLAVSAMLALNEFMA</sequence>
<protein>
    <recommendedName>
        <fullName evidence="6">Probable membrane transporter protein</fullName>
    </recommendedName>
</protein>
<dbReference type="Pfam" id="PF01925">
    <property type="entry name" value="TauE"/>
    <property type="match status" value="1"/>
</dbReference>
<gene>
    <name evidence="7" type="ORF">HLV38_04620</name>
</gene>
<comment type="subcellular location">
    <subcellularLocation>
        <location evidence="6">Cell membrane</location>
        <topology evidence="6">Multi-pass membrane protein</topology>
    </subcellularLocation>
    <subcellularLocation>
        <location evidence="1">Membrane</location>
        <topology evidence="1">Multi-pass membrane protein</topology>
    </subcellularLocation>
</comment>
<reference evidence="8" key="1">
    <citation type="submission" date="2020-05" db="EMBL/GenBank/DDBJ databases">
        <title>Novel species in genus Nocardioides.</title>
        <authorList>
            <person name="Zhang G."/>
        </authorList>
    </citation>
    <scope>NUCLEOTIDE SEQUENCE [LARGE SCALE GENOMIC DNA]</scope>
    <source>
        <strain evidence="8">zg-1050</strain>
    </source>
</reference>
<dbReference type="KEGG" id="bwa:HLV38_04620"/>
<keyword evidence="4 6" id="KW-1133">Transmembrane helix</keyword>
<feature type="transmembrane region" description="Helical" evidence="6">
    <location>
        <begin position="257"/>
        <end position="277"/>
    </location>
</feature>
<organism evidence="7 8">
    <name type="scientific">Berryella wangjianweii</name>
    <dbReference type="NCBI Taxonomy" id="2734634"/>
    <lineage>
        <taxon>Bacteria</taxon>
        <taxon>Bacillati</taxon>
        <taxon>Actinomycetota</taxon>
        <taxon>Coriobacteriia</taxon>
        <taxon>Eggerthellales</taxon>
        <taxon>Eggerthellaceae</taxon>
        <taxon>Berryella</taxon>
    </lineage>
</organism>
<keyword evidence="6" id="KW-1003">Cell membrane</keyword>
<proteinExistence type="inferred from homology"/>
<dbReference type="EMBL" id="CP053716">
    <property type="protein sequence ID" value="QKF07481.1"/>
    <property type="molecule type" value="Genomic_DNA"/>
</dbReference>
<dbReference type="GO" id="GO:0005886">
    <property type="term" value="C:plasma membrane"/>
    <property type="evidence" value="ECO:0007669"/>
    <property type="project" value="UniProtKB-SubCell"/>
</dbReference>
<feature type="transmembrane region" description="Helical" evidence="6">
    <location>
        <begin position="222"/>
        <end position="245"/>
    </location>
</feature>
<feature type="transmembrane region" description="Helical" evidence="6">
    <location>
        <begin position="38"/>
        <end position="60"/>
    </location>
</feature>
<evidence type="ECO:0000256" key="5">
    <source>
        <dbReference type="ARBA" id="ARBA00023136"/>
    </source>
</evidence>
<comment type="similarity">
    <text evidence="2 6">Belongs to the 4-toluene sulfonate uptake permease (TSUP) (TC 2.A.102) family.</text>
</comment>
<accession>A0A6M8J2Y6</accession>
<evidence type="ECO:0000256" key="3">
    <source>
        <dbReference type="ARBA" id="ARBA00022692"/>
    </source>
</evidence>
<evidence type="ECO:0000256" key="2">
    <source>
        <dbReference type="ARBA" id="ARBA00009142"/>
    </source>
</evidence>
<dbReference type="RefSeq" id="WP_173164628.1">
    <property type="nucleotide sequence ID" value="NZ_CP053716.1"/>
</dbReference>
<evidence type="ECO:0000313" key="7">
    <source>
        <dbReference type="EMBL" id="QKF07481.1"/>
    </source>
</evidence>
<dbReference type="PANTHER" id="PTHR43701:SF2">
    <property type="entry name" value="MEMBRANE TRANSPORTER PROTEIN YJNA-RELATED"/>
    <property type="match status" value="1"/>
</dbReference>
<feature type="transmembrane region" description="Helical" evidence="6">
    <location>
        <begin position="283"/>
        <end position="305"/>
    </location>
</feature>
<feature type="transmembrane region" description="Helical" evidence="6">
    <location>
        <begin position="72"/>
        <end position="92"/>
    </location>
</feature>
<dbReference type="PANTHER" id="PTHR43701">
    <property type="entry name" value="MEMBRANE TRANSPORTER PROTEIN MJ0441-RELATED"/>
    <property type="match status" value="1"/>
</dbReference>